<keyword evidence="2" id="KW-0732">Signal</keyword>
<accession>A0A812KF78</accession>
<dbReference type="EMBL" id="CAJNJA010007722">
    <property type="protein sequence ID" value="CAE7228127.1"/>
    <property type="molecule type" value="Genomic_DNA"/>
</dbReference>
<protein>
    <submittedName>
        <fullName evidence="3">Uncharacterized protein</fullName>
    </submittedName>
</protein>
<evidence type="ECO:0000256" key="1">
    <source>
        <dbReference type="SAM" id="MobiDB-lite"/>
    </source>
</evidence>
<sequence length="634" mass="67631">MRRSCAYLTLLPFLTLGGTLIWCGSPPVYNEATQAAPVTELAQKVPPTTSPGSSALEVVGSLRKAEGKAMVVSLQAITSRSTQDLWGNPTSIPGDLTVEQQAQKRAAAVSKLSKHINGDIKAKDELKTSLQHWLGAIGQHLAGLVQRVRALGDKVDGDLAEACREMQLALQEQPSSTTAEQVAAAHASIGSPVWAAAQEQEILRIAALLRAVSVVEGPTGAGGIGDALSEVSFGLACGGRYAYYVSALSADIELCAIRRDTGNGVPWTREATGRTPETSHRPSSTVVDDPELLPAARASGDSPDWSSAWLRLVRYIVDHGDAVIGELSHSAEQDAVLPILSDPEMAAGLAQQLEETWVLLVDVTRSGDVQRMPRLYAALSDSLQRLRICPEVLPMARQGLVAAAQLTLGNLLDPFGYAPSTAQEWLFPALLVEHGGPYVGHLPVEAVAHQVWQHGAVNGQPVFNSGGAADVTDIHDVMPVEALPGLPQEQYVVSPSSLPWNMMWIPVDLRPEGFLCRTGAGWFVPSAYIMLLPRGDAFQVWPVHQIQATIHSQPDSLPVSLTLEDRFTVSVGTSGVGEVAYHDLSGDNAVVIADTGLCYVRVPSYADHLSIRTAALGQFESSPRPGTSITHFAR</sequence>
<evidence type="ECO:0000256" key="2">
    <source>
        <dbReference type="SAM" id="SignalP"/>
    </source>
</evidence>
<feature type="signal peptide" evidence="2">
    <location>
        <begin position="1"/>
        <end position="19"/>
    </location>
</feature>
<comment type="caution">
    <text evidence="3">The sequence shown here is derived from an EMBL/GenBank/DDBJ whole genome shotgun (WGS) entry which is preliminary data.</text>
</comment>
<dbReference type="Proteomes" id="UP000601435">
    <property type="component" value="Unassembled WGS sequence"/>
</dbReference>
<proteinExistence type="predicted"/>
<evidence type="ECO:0000313" key="4">
    <source>
        <dbReference type="Proteomes" id="UP000601435"/>
    </source>
</evidence>
<name>A0A812KF78_9DINO</name>
<keyword evidence="4" id="KW-1185">Reference proteome</keyword>
<feature type="non-terminal residue" evidence="3">
    <location>
        <position position="1"/>
    </location>
</feature>
<gene>
    <name evidence="3" type="ORF">SNEC2469_LOCUS3356</name>
</gene>
<dbReference type="OrthoDB" id="436922at2759"/>
<dbReference type="AlphaFoldDB" id="A0A812KF78"/>
<evidence type="ECO:0000313" key="3">
    <source>
        <dbReference type="EMBL" id="CAE7228127.1"/>
    </source>
</evidence>
<reference evidence="3" key="1">
    <citation type="submission" date="2021-02" db="EMBL/GenBank/DDBJ databases">
        <authorList>
            <person name="Dougan E. K."/>
            <person name="Rhodes N."/>
            <person name="Thang M."/>
            <person name="Chan C."/>
        </authorList>
    </citation>
    <scope>NUCLEOTIDE SEQUENCE</scope>
</reference>
<organism evidence="3 4">
    <name type="scientific">Symbiodinium necroappetens</name>
    <dbReference type="NCBI Taxonomy" id="1628268"/>
    <lineage>
        <taxon>Eukaryota</taxon>
        <taxon>Sar</taxon>
        <taxon>Alveolata</taxon>
        <taxon>Dinophyceae</taxon>
        <taxon>Suessiales</taxon>
        <taxon>Symbiodiniaceae</taxon>
        <taxon>Symbiodinium</taxon>
    </lineage>
</organism>
<feature type="region of interest" description="Disordered" evidence="1">
    <location>
        <begin position="266"/>
        <end position="287"/>
    </location>
</feature>
<feature type="chain" id="PRO_5032325358" evidence="2">
    <location>
        <begin position="20"/>
        <end position="634"/>
    </location>
</feature>